<keyword evidence="1" id="KW-0560">Oxidoreductase</keyword>
<reference evidence="2 3" key="1">
    <citation type="submission" date="2016-10" db="EMBL/GenBank/DDBJ databases">
        <authorList>
            <person name="de Groot N.N."/>
        </authorList>
    </citation>
    <scope>NUCLEOTIDE SEQUENCE [LARGE SCALE GENOMIC DNA]</scope>
    <source>
        <strain evidence="2 3">CGMCC 4.7037</strain>
    </source>
</reference>
<organism evidence="2 3">
    <name type="scientific">Nonomuraea solani</name>
    <dbReference type="NCBI Taxonomy" id="1144553"/>
    <lineage>
        <taxon>Bacteria</taxon>
        <taxon>Bacillati</taxon>
        <taxon>Actinomycetota</taxon>
        <taxon>Actinomycetes</taxon>
        <taxon>Streptosporangiales</taxon>
        <taxon>Streptosporangiaceae</taxon>
        <taxon>Nonomuraea</taxon>
    </lineage>
</organism>
<dbReference type="InterPro" id="IPR002347">
    <property type="entry name" value="SDR_fam"/>
</dbReference>
<proteinExistence type="predicted"/>
<dbReference type="PANTHER" id="PTHR43157:SF54">
    <property type="entry name" value="RETINOL DEHYDROGENASE 12-LIKE ISOFORM X1-RELATED"/>
    <property type="match status" value="1"/>
</dbReference>
<dbReference type="Pfam" id="PF00106">
    <property type="entry name" value="adh_short"/>
    <property type="match status" value="1"/>
</dbReference>
<sequence>MIPSQEGRIALVTGANSGLGRQTAMALAAGGARVLLACRDLGKAAAVAEGITGAESVRLDLADLGSVRAAAAEVMDRTGGVLHLLVNNAGIMAVPHRVSADGHELQLATNHLGHAALTWLLMPALRAGPGARVVTVSSGAHRGPGLDVADLDFERRPYDKWAAYNQSKLANLLFAFELDRRARAAGLDLVSAAAHPGMARTGLFTGSARAQGGRALVAFAAVVTRVVCQPAAKGALPQVYAATMPGVQGGQYFGPGGFAEMRGRPVLAECAPAARDGHTAALLWKETARLTGITPDPS</sequence>
<evidence type="ECO:0000313" key="3">
    <source>
        <dbReference type="Proteomes" id="UP000236732"/>
    </source>
</evidence>
<evidence type="ECO:0000313" key="2">
    <source>
        <dbReference type="EMBL" id="SEH01858.1"/>
    </source>
</evidence>
<accession>A0A1H6EVK8</accession>
<dbReference type="Gene3D" id="3.40.50.720">
    <property type="entry name" value="NAD(P)-binding Rossmann-like Domain"/>
    <property type="match status" value="1"/>
</dbReference>
<dbReference type="GO" id="GO:0016491">
    <property type="term" value="F:oxidoreductase activity"/>
    <property type="evidence" value="ECO:0007669"/>
    <property type="project" value="UniProtKB-KW"/>
</dbReference>
<evidence type="ECO:0000256" key="1">
    <source>
        <dbReference type="ARBA" id="ARBA00023002"/>
    </source>
</evidence>
<dbReference type="PANTHER" id="PTHR43157">
    <property type="entry name" value="PHOSPHATIDYLINOSITOL-GLYCAN BIOSYNTHESIS CLASS F PROTEIN-RELATED"/>
    <property type="match status" value="1"/>
</dbReference>
<dbReference type="EMBL" id="FNVT01000022">
    <property type="protein sequence ID" value="SEH01858.1"/>
    <property type="molecule type" value="Genomic_DNA"/>
</dbReference>
<keyword evidence="3" id="KW-1185">Reference proteome</keyword>
<dbReference type="NCBIfam" id="NF004846">
    <property type="entry name" value="PRK06197.1"/>
    <property type="match status" value="1"/>
</dbReference>
<dbReference type="RefSeq" id="WP_103962934.1">
    <property type="nucleotide sequence ID" value="NZ_FNVT01000022.1"/>
</dbReference>
<dbReference type="PRINTS" id="PR00081">
    <property type="entry name" value="GDHRDH"/>
</dbReference>
<dbReference type="InterPro" id="IPR036291">
    <property type="entry name" value="NAD(P)-bd_dom_sf"/>
</dbReference>
<dbReference type="Proteomes" id="UP000236732">
    <property type="component" value="Unassembled WGS sequence"/>
</dbReference>
<name>A0A1H6EVK8_9ACTN</name>
<gene>
    <name evidence="2" type="ORF">SAMN05444920_122109</name>
</gene>
<dbReference type="SUPFAM" id="SSF51735">
    <property type="entry name" value="NAD(P)-binding Rossmann-fold domains"/>
    <property type="match status" value="1"/>
</dbReference>
<protein>
    <submittedName>
        <fullName evidence="2">Protochlorophyllide reductase</fullName>
    </submittedName>
</protein>
<dbReference type="OrthoDB" id="4577644at2"/>
<dbReference type="AlphaFoldDB" id="A0A1H6EVK8"/>